<dbReference type="Gene3D" id="1.20.1600.10">
    <property type="entry name" value="Outer membrane efflux proteins (OEP)"/>
    <property type="match status" value="1"/>
</dbReference>
<dbReference type="PANTHER" id="PTHR30026:SF20">
    <property type="entry name" value="OUTER MEMBRANE PROTEIN TOLC"/>
    <property type="match status" value="1"/>
</dbReference>
<gene>
    <name evidence="10" type="ORF">A3F84_08595</name>
</gene>
<keyword evidence="6" id="KW-0472">Membrane</keyword>
<proteinExistence type="inferred from homology"/>
<evidence type="ECO:0000256" key="7">
    <source>
        <dbReference type="ARBA" id="ARBA00023237"/>
    </source>
</evidence>
<evidence type="ECO:0000256" key="3">
    <source>
        <dbReference type="ARBA" id="ARBA00022448"/>
    </source>
</evidence>
<organism evidence="10 11">
    <name type="scientific">Handelsmanbacteria sp. (strain RIFCSPLOWO2_12_FULL_64_10)</name>
    <dbReference type="NCBI Taxonomy" id="1817868"/>
    <lineage>
        <taxon>Bacteria</taxon>
        <taxon>Candidatus Handelsmaniibacteriota</taxon>
    </lineage>
</organism>
<evidence type="ECO:0000256" key="1">
    <source>
        <dbReference type="ARBA" id="ARBA00004442"/>
    </source>
</evidence>
<dbReference type="PANTHER" id="PTHR30026">
    <property type="entry name" value="OUTER MEMBRANE PROTEIN TOLC"/>
    <property type="match status" value="1"/>
</dbReference>
<feature type="signal peptide" evidence="9">
    <location>
        <begin position="1"/>
        <end position="20"/>
    </location>
</feature>
<name>A0A1F6CBP1_HANXR</name>
<dbReference type="Proteomes" id="UP000178606">
    <property type="component" value="Unassembled WGS sequence"/>
</dbReference>
<dbReference type="GO" id="GO:0009279">
    <property type="term" value="C:cell outer membrane"/>
    <property type="evidence" value="ECO:0007669"/>
    <property type="project" value="UniProtKB-SubCell"/>
</dbReference>
<comment type="subcellular location">
    <subcellularLocation>
        <location evidence="1">Cell outer membrane</location>
    </subcellularLocation>
</comment>
<feature type="coiled-coil region" evidence="8">
    <location>
        <begin position="347"/>
        <end position="406"/>
    </location>
</feature>
<feature type="coiled-coil region" evidence="8">
    <location>
        <begin position="178"/>
        <end position="243"/>
    </location>
</feature>
<dbReference type="PROSITE" id="PS51257">
    <property type="entry name" value="PROKAR_LIPOPROTEIN"/>
    <property type="match status" value="1"/>
</dbReference>
<sequence length="460" mass="51158">MRLRSLAVCLGFTASWMVSGCASGPAVYEKVLKELPASPEAPPPSGSVPSASKSSLTFEDCFVLALGRNERLAITGEDYFQATLLRHRAWAALSPEMTLRGTYLRQEDVAPPPGTVTQRFNDPSRLDYGLRVRQPLFNGFKDVYALRQIGETIQARRSTLLQERQNLLLNVAGAFYGALQAQQEVSTLEESVRLQQERLREVQARQRLGLARKTEVLLVETQATSVEARLVRARNALQTLRERLGLVIGAPVERPLVDSVQDGPLPADLGALVQAARAGRNDLKALEASVKAAQAQLGVVRGEFAPSVDLTGNYYLRRSGVSSDIKWDVLFTLDYPFFQGGVSRARYREAASKLRQARLLAQGLRRQIDVEVETAYLDMKASDALLKTLEAGFKAAEENYRLIQEEYRQGIGTNLEVLTAYTFFENARLDLDRERLNRKVLYLRLQTVTGGLPVRVTSDE</sequence>
<evidence type="ECO:0008006" key="12">
    <source>
        <dbReference type="Google" id="ProtNLM"/>
    </source>
</evidence>
<comment type="similarity">
    <text evidence="2">Belongs to the outer membrane factor (OMF) (TC 1.B.17) family.</text>
</comment>
<keyword evidence="5" id="KW-0812">Transmembrane</keyword>
<evidence type="ECO:0000256" key="6">
    <source>
        <dbReference type="ARBA" id="ARBA00023136"/>
    </source>
</evidence>
<dbReference type="GO" id="GO:0015288">
    <property type="term" value="F:porin activity"/>
    <property type="evidence" value="ECO:0007669"/>
    <property type="project" value="TreeGrafter"/>
</dbReference>
<comment type="caution">
    <text evidence="10">The sequence shown here is derived from an EMBL/GenBank/DDBJ whole genome shotgun (WGS) entry which is preliminary data.</text>
</comment>
<dbReference type="GO" id="GO:1990281">
    <property type="term" value="C:efflux pump complex"/>
    <property type="evidence" value="ECO:0007669"/>
    <property type="project" value="TreeGrafter"/>
</dbReference>
<dbReference type="InterPro" id="IPR003423">
    <property type="entry name" value="OMP_efflux"/>
</dbReference>
<evidence type="ECO:0000256" key="2">
    <source>
        <dbReference type="ARBA" id="ARBA00007613"/>
    </source>
</evidence>
<dbReference type="AlphaFoldDB" id="A0A1F6CBP1"/>
<dbReference type="GO" id="GO:0015562">
    <property type="term" value="F:efflux transmembrane transporter activity"/>
    <property type="evidence" value="ECO:0007669"/>
    <property type="project" value="InterPro"/>
</dbReference>
<protein>
    <recommendedName>
        <fullName evidence="12">Transporter</fullName>
    </recommendedName>
</protein>
<dbReference type="EMBL" id="MFKF01000315">
    <property type="protein sequence ID" value="OGG46440.1"/>
    <property type="molecule type" value="Genomic_DNA"/>
</dbReference>
<dbReference type="SUPFAM" id="SSF56954">
    <property type="entry name" value="Outer membrane efflux proteins (OEP)"/>
    <property type="match status" value="1"/>
</dbReference>
<dbReference type="Pfam" id="PF02321">
    <property type="entry name" value="OEP"/>
    <property type="match status" value="2"/>
</dbReference>
<evidence type="ECO:0000256" key="5">
    <source>
        <dbReference type="ARBA" id="ARBA00022692"/>
    </source>
</evidence>
<keyword evidence="8" id="KW-0175">Coiled coil</keyword>
<evidence type="ECO:0000313" key="10">
    <source>
        <dbReference type="EMBL" id="OGG46440.1"/>
    </source>
</evidence>
<keyword evidence="3" id="KW-0813">Transport</keyword>
<evidence type="ECO:0000313" key="11">
    <source>
        <dbReference type="Proteomes" id="UP000178606"/>
    </source>
</evidence>
<accession>A0A1F6CBP1</accession>
<dbReference type="InterPro" id="IPR051906">
    <property type="entry name" value="TolC-like"/>
</dbReference>
<reference evidence="10 11" key="1">
    <citation type="journal article" date="2016" name="Nat. Commun.">
        <title>Thousands of microbial genomes shed light on interconnected biogeochemical processes in an aquifer system.</title>
        <authorList>
            <person name="Anantharaman K."/>
            <person name="Brown C.T."/>
            <person name="Hug L.A."/>
            <person name="Sharon I."/>
            <person name="Castelle C.J."/>
            <person name="Probst A.J."/>
            <person name="Thomas B.C."/>
            <person name="Singh A."/>
            <person name="Wilkins M.J."/>
            <person name="Karaoz U."/>
            <person name="Brodie E.L."/>
            <person name="Williams K.H."/>
            <person name="Hubbard S.S."/>
            <person name="Banfield J.F."/>
        </authorList>
    </citation>
    <scope>NUCLEOTIDE SEQUENCE [LARGE SCALE GENOMIC DNA]</scope>
    <source>
        <strain evidence="11">RIFCSPLOWO2_12_FULL_64_10</strain>
    </source>
</reference>
<evidence type="ECO:0000256" key="4">
    <source>
        <dbReference type="ARBA" id="ARBA00022452"/>
    </source>
</evidence>
<evidence type="ECO:0000256" key="9">
    <source>
        <dbReference type="SAM" id="SignalP"/>
    </source>
</evidence>
<keyword evidence="9" id="KW-0732">Signal</keyword>
<feature type="chain" id="PRO_5009523299" description="Transporter" evidence="9">
    <location>
        <begin position="21"/>
        <end position="460"/>
    </location>
</feature>
<keyword evidence="4" id="KW-1134">Transmembrane beta strand</keyword>
<evidence type="ECO:0000256" key="8">
    <source>
        <dbReference type="SAM" id="Coils"/>
    </source>
</evidence>
<keyword evidence="7" id="KW-0998">Cell outer membrane</keyword>